<feature type="region of interest" description="Disordered" evidence="1">
    <location>
        <begin position="1"/>
        <end position="20"/>
    </location>
</feature>
<dbReference type="EMBL" id="WWCX01000010">
    <property type="protein sequence ID" value="MYM94055.1"/>
    <property type="molecule type" value="Genomic_DNA"/>
</dbReference>
<name>A0A845GL07_9BURK</name>
<gene>
    <name evidence="2" type="ORF">GTP90_09315</name>
</gene>
<comment type="caution">
    <text evidence="2">The sequence shown here is derived from an EMBL/GenBank/DDBJ whole genome shotgun (WGS) entry which is preliminary data.</text>
</comment>
<dbReference type="Proteomes" id="UP000447355">
    <property type="component" value="Unassembled WGS sequence"/>
</dbReference>
<reference evidence="2" key="1">
    <citation type="submission" date="2019-12" db="EMBL/GenBank/DDBJ databases">
        <title>Novel species isolated from a subtropical stream in China.</title>
        <authorList>
            <person name="Lu H."/>
        </authorList>
    </citation>
    <scope>NUCLEOTIDE SEQUENCE [LARGE SCALE GENOMIC DNA]</scope>
    <source>
        <strain evidence="2">FT81W</strain>
    </source>
</reference>
<accession>A0A845GL07</accession>
<sequence length="113" mass="12671">MGYDLHITKATESSRGSQKPISELEWKNAVAADGLLEMDTTATAINPRTHEIIQVSNPLMASWTDPETNEKHYFSYRRGEISVRNPSENAIKKMKELASRFGAQVLGDEGEIY</sequence>
<dbReference type="RefSeq" id="WP_161083243.1">
    <property type="nucleotide sequence ID" value="NZ_WWCX01000010.1"/>
</dbReference>
<proteinExistence type="predicted"/>
<evidence type="ECO:0000313" key="3">
    <source>
        <dbReference type="Proteomes" id="UP000447355"/>
    </source>
</evidence>
<evidence type="ECO:0000256" key="1">
    <source>
        <dbReference type="SAM" id="MobiDB-lite"/>
    </source>
</evidence>
<evidence type="ECO:0000313" key="2">
    <source>
        <dbReference type="EMBL" id="MYM94055.1"/>
    </source>
</evidence>
<organism evidence="2 3">
    <name type="scientific">Duganella vulcania</name>
    <dbReference type="NCBI Taxonomy" id="2692166"/>
    <lineage>
        <taxon>Bacteria</taxon>
        <taxon>Pseudomonadati</taxon>
        <taxon>Pseudomonadota</taxon>
        <taxon>Betaproteobacteria</taxon>
        <taxon>Burkholderiales</taxon>
        <taxon>Oxalobacteraceae</taxon>
        <taxon>Telluria group</taxon>
        <taxon>Duganella</taxon>
    </lineage>
</organism>
<protein>
    <submittedName>
        <fullName evidence="2">Uncharacterized protein</fullName>
    </submittedName>
</protein>
<dbReference type="AlphaFoldDB" id="A0A845GL07"/>
<feature type="compositionally biased region" description="Polar residues" evidence="1">
    <location>
        <begin position="10"/>
        <end position="20"/>
    </location>
</feature>